<dbReference type="RefSeq" id="WP_379045973.1">
    <property type="nucleotide sequence ID" value="NZ_JBHULZ010000026.1"/>
</dbReference>
<dbReference type="InterPro" id="IPR032675">
    <property type="entry name" value="LRR_dom_sf"/>
</dbReference>
<keyword evidence="3" id="KW-1185">Reference proteome</keyword>
<dbReference type="SUPFAM" id="SSF52058">
    <property type="entry name" value="L domain-like"/>
    <property type="match status" value="1"/>
</dbReference>
<accession>A0ABW5SD98</accession>
<sequence>MKKTLRSLAIIAFATLASCSSDDDTNTNVDQSQYVKFNDAIFKQALIDNSAINTNNDEEISYQEAELATEILSLENLGIEDLTGIEAFINIKTLSAFNNQLTQVDLSKNTKLKQILLENNKLVALDISMLPEVDDLKVHTNNLSSLNVANGNNFFFSRMQAQGNANLNCIQIDQDFNPGSNWISDMQTNYSYSDCNEPR</sequence>
<organism evidence="2 3">
    <name type="scientific">Mesonia sediminis</name>
    <dbReference type="NCBI Taxonomy" id="1703946"/>
    <lineage>
        <taxon>Bacteria</taxon>
        <taxon>Pseudomonadati</taxon>
        <taxon>Bacteroidota</taxon>
        <taxon>Flavobacteriia</taxon>
        <taxon>Flavobacteriales</taxon>
        <taxon>Flavobacteriaceae</taxon>
        <taxon>Mesonia</taxon>
    </lineage>
</organism>
<feature type="chain" id="PRO_5045183287" description="Leucine-rich repeat domain-containing protein" evidence="1">
    <location>
        <begin position="23"/>
        <end position="199"/>
    </location>
</feature>
<dbReference type="EMBL" id="JBHULZ010000026">
    <property type="protein sequence ID" value="MFD2697677.1"/>
    <property type="molecule type" value="Genomic_DNA"/>
</dbReference>
<proteinExistence type="predicted"/>
<keyword evidence="1" id="KW-0732">Signal</keyword>
<evidence type="ECO:0000256" key="1">
    <source>
        <dbReference type="SAM" id="SignalP"/>
    </source>
</evidence>
<comment type="caution">
    <text evidence="2">The sequence shown here is derived from an EMBL/GenBank/DDBJ whole genome shotgun (WGS) entry which is preliminary data.</text>
</comment>
<protein>
    <recommendedName>
        <fullName evidence="4">Leucine-rich repeat domain-containing protein</fullName>
    </recommendedName>
</protein>
<reference evidence="3" key="1">
    <citation type="journal article" date="2019" name="Int. J. Syst. Evol. Microbiol.">
        <title>The Global Catalogue of Microorganisms (GCM) 10K type strain sequencing project: providing services to taxonomists for standard genome sequencing and annotation.</title>
        <authorList>
            <consortium name="The Broad Institute Genomics Platform"/>
            <consortium name="The Broad Institute Genome Sequencing Center for Infectious Disease"/>
            <person name="Wu L."/>
            <person name="Ma J."/>
        </authorList>
    </citation>
    <scope>NUCLEOTIDE SEQUENCE [LARGE SCALE GENOMIC DNA]</scope>
    <source>
        <strain evidence="3">KCTC 42255</strain>
    </source>
</reference>
<dbReference type="Gene3D" id="3.80.10.10">
    <property type="entry name" value="Ribonuclease Inhibitor"/>
    <property type="match status" value="1"/>
</dbReference>
<dbReference type="Proteomes" id="UP001597357">
    <property type="component" value="Unassembled WGS sequence"/>
</dbReference>
<name>A0ABW5SD98_9FLAO</name>
<dbReference type="PROSITE" id="PS51257">
    <property type="entry name" value="PROKAR_LIPOPROTEIN"/>
    <property type="match status" value="1"/>
</dbReference>
<evidence type="ECO:0008006" key="4">
    <source>
        <dbReference type="Google" id="ProtNLM"/>
    </source>
</evidence>
<evidence type="ECO:0000313" key="2">
    <source>
        <dbReference type="EMBL" id="MFD2697677.1"/>
    </source>
</evidence>
<evidence type="ECO:0000313" key="3">
    <source>
        <dbReference type="Proteomes" id="UP001597357"/>
    </source>
</evidence>
<feature type="signal peptide" evidence="1">
    <location>
        <begin position="1"/>
        <end position="22"/>
    </location>
</feature>
<gene>
    <name evidence="2" type="ORF">ACFSQ0_06700</name>
</gene>